<dbReference type="PANTHER" id="PTHR11575:SF24">
    <property type="entry name" value="5'-NUCLEOTIDASE"/>
    <property type="match status" value="1"/>
</dbReference>
<dbReference type="SUPFAM" id="SSF55816">
    <property type="entry name" value="5'-nucleotidase (syn. UDP-sugar hydrolase), C-terminal domain"/>
    <property type="match status" value="1"/>
</dbReference>
<proteinExistence type="inferred from homology"/>
<dbReference type="PANTHER" id="PTHR11575">
    <property type="entry name" value="5'-NUCLEOTIDASE-RELATED"/>
    <property type="match status" value="1"/>
</dbReference>
<dbReference type="Gene3D" id="3.60.21.10">
    <property type="match status" value="1"/>
</dbReference>
<accession>A0A6L8UTW9</accession>
<evidence type="ECO:0000313" key="3">
    <source>
        <dbReference type="EMBL" id="MZQ80891.1"/>
    </source>
</evidence>
<dbReference type="GO" id="GO:0016787">
    <property type="term" value="F:hydrolase activity"/>
    <property type="evidence" value="ECO:0007669"/>
    <property type="project" value="UniProtKB-KW"/>
</dbReference>
<dbReference type="InterPro" id="IPR029052">
    <property type="entry name" value="Metallo-depent_PP-like"/>
</dbReference>
<sequence length="660" mass="71391">MKKIIPVILLSSILLTLPHGSNGTVHAESLPAGNVSFLYFNDGHEINPVVDKLGTRGGVARIKTLIDRIQGDKIIAFGGDLGGGTLFGGVFKGFPMVEAFNQIPIDLANFGQHDFDAGTANTLELVKASKFTWVSSNLTGKDGKPFGNVPQYKVYEKQGIRIGVISLTTAMDTTTQDDNVHQSDVIESAKATVEKLKQEQKPDLIVALTQESVQEDKLLLQAVPDIRVIFTEEEAEEKSFVYDFDGSGKRYIFSPQGNMGSIIRLHVSKAADGQLILGNEILKVDETVQEDDKLAALAKDYQSKLDQELNKTIAISENDLIYGDNHESRYQETAIGDLIADAYKDYYKTDIAVANGGGIRASSTKGNFTLKDAKSILPFGNKIVVAEVTGDMVAAALETSVSAVDKLAGGFLQVSAGTSYSYDTTKPVGQRVENVTINGQPLNKQQVYKLALSNYMYTGGDKYTMFGDAKTLVGANEALTDVELLVAYAKKFETIQAKAEGRIHVKGFVDIAPDHWAAKEIYQLSNKGIIGGVDNVRYAPTQLVTHGEVTDFLAKALNVDQMTVEKAIGLVGSEPKSPFTREEMALTMKWIYETKTGKQLTSTEVSPFSDDAQITAIAKPAVSSLAKAGLLSGRPDNLFAPKEAATRAEVAHVISSLLNQ</sequence>
<dbReference type="InterPro" id="IPR036907">
    <property type="entry name" value="5'-Nucleotdase_C_sf"/>
</dbReference>
<dbReference type="EMBL" id="WTUZ01000005">
    <property type="protein sequence ID" value="MZQ80891.1"/>
    <property type="molecule type" value="Genomic_DNA"/>
</dbReference>
<gene>
    <name evidence="3" type="ORF">GQF01_01895</name>
</gene>
<dbReference type="InterPro" id="IPR001119">
    <property type="entry name" value="SLH_dom"/>
</dbReference>
<feature type="signal peptide" evidence="1">
    <location>
        <begin position="1"/>
        <end position="27"/>
    </location>
</feature>
<dbReference type="GO" id="GO:0009166">
    <property type="term" value="P:nucleotide catabolic process"/>
    <property type="evidence" value="ECO:0007669"/>
    <property type="project" value="InterPro"/>
</dbReference>
<feature type="chain" id="PRO_5027156681" description="SLH domain-containing protein" evidence="1">
    <location>
        <begin position="28"/>
        <end position="660"/>
    </location>
</feature>
<dbReference type="GO" id="GO:0000166">
    <property type="term" value="F:nucleotide binding"/>
    <property type="evidence" value="ECO:0007669"/>
    <property type="project" value="UniProtKB-KW"/>
</dbReference>
<keyword evidence="4" id="KW-1185">Reference proteome</keyword>
<evidence type="ECO:0000259" key="2">
    <source>
        <dbReference type="PROSITE" id="PS51272"/>
    </source>
</evidence>
<keyword evidence="1" id="KW-0732">Signal</keyword>
<dbReference type="AlphaFoldDB" id="A0A6L8UTW9"/>
<dbReference type="PRINTS" id="PR01607">
    <property type="entry name" value="APYRASEFAMLY"/>
</dbReference>
<dbReference type="Pfam" id="PF00395">
    <property type="entry name" value="SLH"/>
    <property type="match status" value="2"/>
</dbReference>
<comment type="similarity">
    <text evidence="1">Belongs to the 5'-nucleotidase family.</text>
</comment>
<feature type="domain" description="SLH" evidence="2">
    <location>
        <begin position="504"/>
        <end position="567"/>
    </location>
</feature>
<organism evidence="3 4">
    <name type="scientific">Paenibacillus silvestris</name>
    <dbReference type="NCBI Taxonomy" id="2606219"/>
    <lineage>
        <taxon>Bacteria</taxon>
        <taxon>Bacillati</taxon>
        <taxon>Bacillota</taxon>
        <taxon>Bacilli</taxon>
        <taxon>Bacillales</taxon>
        <taxon>Paenibacillaceae</taxon>
        <taxon>Paenibacillus</taxon>
    </lineage>
</organism>
<evidence type="ECO:0000256" key="1">
    <source>
        <dbReference type="RuleBase" id="RU362119"/>
    </source>
</evidence>
<evidence type="ECO:0000313" key="4">
    <source>
        <dbReference type="Proteomes" id="UP000481087"/>
    </source>
</evidence>
<dbReference type="InterPro" id="IPR006179">
    <property type="entry name" value="5_nucleotidase/apyrase"/>
</dbReference>
<dbReference type="PROSITE" id="PS51272">
    <property type="entry name" value="SLH"/>
    <property type="match status" value="2"/>
</dbReference>
<dbReference type="Pfam" id="PF02872">
    <property type="entry name" value="5_nucleotid_C"/>
    <property type="match status" value="1"/>
</dbReference>
<keyword evidence="1" id="KW-0547">Nucleotide-binding</keyword>
<dbReference type="RefSeq" id="WP_161405202.1">
    <property type="nucleotide sequence ID" value="NZ_WTUZ01000005.1"/>
</dbReference>
<name>A0A6L8UTW9_9BACL</name>
<keyword evidence="1" id="KW-0378">Hydrolase</keyword>
<dbReference type="InterPro" id="IPR008334">
    <property type="entry name" value="5'-Nucleotdase_C"/>
</dbReference>
<feature type="domain" description="SLH" evidence="2">
    <location>
        <begin position="605"/>
        <end position="660"/>
    </location>
</feature>
<comment type="caution">
    <text evidence="3">The sequence shown here is derived from an EMBL/GenBank/DDBJ whole genome shotgun (WGS) entry which is preliminary data.</text>
</comment>
<dbReference type="Proteomes" id="UP000481087">
    <property type="component" value="Unassembled WGS sequence"/>
</dbReference>
<reference evidence="3 4" key="1">
    <citation type="submission" date="2019-12" db="EMBL/GenBank/DDBJ databases">
        <title>Paenibacillus sp. nov. sp. isolated from soil.</title>
        <authorList>
            <person name="Kim J."/>
            <person name="Jeong S.E."/>
            <person name="Jung H.S."/>
            <person name="Jeon C.O."/>
        </authorList>
    </citation>
    <scope>NUCLEOTIDE SEQUENCE [LARGE SCALE GENOMIC DNA]</scope>
    <source>
        <strain evidence="3 4">5J-6</strain>
    </source>
</reference>
<dbReference type="SUPFAM" id="SSF56300">
    <property type="entry name" value="Metallo-dependent phosphatases"/>
    <property type="match status" value="1"/>
</dbReference>
<dbReference type="Gene3D" id="3.90.780.10">
    <property type="entry name" value="5'-Nucleotidase, C-terminal domain"/>
    <property type="match status" value="1"/>
</dbReference>
<protein>
    <recommendedName>
        <fullName evidence="2">SLH domain-containing protein</fullName>
    </recommendedName>
</protein>